<comment type="subcellular location">
    <subcellularLocation>
        <location evidence="1">Cell envelope</location>
    </subcellularLocation>
</comment>
<evidence type="ECO:0000313" key="7">
    <source>
        <dbReference type="Proteomes" id="UP000315724"/>
    </source>
</evidence>
<gene>
    <name evidence="6" type="primary">macA_2</name>
    <name evidence="6" type="ORF">Mal48_14300</name>
</gene>
<feature type="compositionally biased region" description="Basic and acidic residues" evidence="4">
    <location>
        <begin position="477"/>
        <end position="489"/>
    </location>
</feature>
<dbReference type="CDD" id="cd00051">
    <property type="entry name" value="EFh"/>
    <property type="match status" value="1"/>
</dbReference>
<evidence type="ECO:0000256" key="1">
    <source>
        <dbReference type="ARBA" id="ARBA00004196"/>
    </source>
</evidence>
<proteinExistence type="predicted"/>
<dbReference type="GO" id="GO:0030313">
    <property type="term" value="C:cell envelope"/>
    <property type="evidence" value="ECO:0007669"/>
    <property type="project" value="UniProtKB-SubCell"/>
</dbReference>
<dbReference type="InterPro" id="IPR011992">
    <property type="entry name" value="EF-hand-dom_pair"/>
</dbReference>
<evidence type="ECO:0000259" key="5">
    <source>
        <dbReference type="PROSITE" id="PS50222"/>
    </source>
</evidence>
<dbReference type="Pfam" id="PF25989">
    <property type="entry name" value="YknX_C"/>
    <property type="match status" value="1"/>
</dbReference>
<accession>A0A517QKL9</accession>
<dbReference type="PROSITE" id="PS00018">
    <property type="entry name" value="EF_HAND_1"/>
    <property type="match status" value="1"/>
</dbReference>
<dbReference type="PRINTS" id="PR01490">
    <property type="entry name" value="RTXTOXIND"/>
</dbReference>
<name>A0A517QKL9_9PLAN</name>
<reference evidence="6 7" key="1">
    <citation type="submission" date="2019-02" db="EMBL/GenBank/DDBJ databases">
        <title>Deep-cultivation of Planctomycetes and their phenomic and genomic characterization uncovers novel biology.</title>
        <authorList>
            <person name="Wiegand S."/>
            <person name="Jogler M."/>
            <person name="Boedeker C."/>
            <person name="Pinto D."/>
            <person name="Vollmers J."/>
            <person name="Rivas-Marin E."/>
            <person name="Kohn T."/>
            <person name="Peeters S.H."/>
            <person name="Heuer A."/>
            <person name="Rast P."/>
            <person name="Oberbeckmann S."/>
            <person name="Bunk B."/>
            <person name="Jeske O."/>
            <person name="Meyerdierks A."/>
            <person name="Storesund J.E."/>
            <person name="Kallscheuer N."/>
            <person name="Luecker S."/>
            <person name="Lage O.M."/>
            <person name="Pohl T."/>
            <person name="Merkel B.J."/>
            <person name="Hornburger P."/>
            <person name="Mueller R.-W."/>
            <person name="Bruemmer F."/>
            <person name="Labrenz M."/>
            <person name="Spormann A.M."/>
            <person name="Op den Camp H."/>
            <person name="Overmann J."/>
            <person name="Amann R."/>
            <person name="Jetten M.S.M."/>
            <person name="Mascher T."/>
            <person name="Medema M.H."/>
            <person name="Devos D.P."/>
            <person name="Kaster A.-K."/>
            <person name="Ovreas L."/>
            <person name="Rohde M."/>
            <person name="Galperin M.Y."/>
            <person name="Jogler C."/>
        </authorList>
    </citation>
    <scope>NUCLEOTIDE SEQUENCE [LARGE SCALE GENOMIC DNA]</scope>
    <source>
        <strain evidence="6 7">Mal48</strain>
    </source>
</reference>
<dbReference type="InterPro" id="IPR050465">
    <property type="entry name" value="UPF0194_transport"/>
</dbReference>
<dbReference type="GO" id="GO:0005509">
    <property type="term" value="F:calcium ion binding"/>
    <property type="evidence" value="ECO:0007669"/>
    <property type="project" value="InterPro"/>
</dbReference>
<dbReference type="Proteomes" id="UP000315724">
    <property type="component" value="Chromosome"/>
</dbReference>
<sequence>MERGPFLVSLSVQGNLDSQSNATLSSAVEGTTTIISIVPEGTIVEAGDIVCELDSSSLREKAKQQEITVTQADAALAQAIEALEIQKKQNESDIAAAELKWDLAKLDLEMYTKGEYPQLEKQLNGSVALAEEELLRVQENQTFTQEQVKKGYRTQNELDAARIAVKQAELKLQGAREELKVLVDFTKRRTEAELKANDKEFELELERTKLKARAAQTQYEKDVEARKLTYEVELERFEDNKAQIEACILKAPQKGEVVYASMSGSRRSSEPVNIEEGATIRERQAIINLPDVTQMKVDCRIHESLIGSVRKGLPARIRIDAYPGQYFNGVIKTVSSVPMAGSWPNTDLREYSTEIHLTDEVEKIRKLRPGLTAQVEILVDNRQDVLQVPVQSIVTVAGQQFSFVINQQGRPERREVKIGESNQSHVEILDGIEAGEQVVLNPQSRFEDEINELKAELASENGDGLSDLQTPPDSQEEEKPKGKPEKEAAKGPPAGGFDPAAIISRLDKDGDGKISKEEAPAQMKERFDSMDTDKDGKISKAEFSAAPRKR</sequence>
<dbReference type="InterPro" id="IPR058637">
    <property type="entry name" value="YknX-like_C"/>
</dbReference>
<dbReference type="PROSITE" id="PS50222">
    <property type="entry name" value="EF_HAND_2"/>
    <property type="match status" value="1"/>
</dbReference>
<dbReference type="Gene3D" id="1.10.238.10">
    <property type="entry name" value="EF-hand"/>
    <property type="match status" value="1"/>
</dbReference>
<dbReference type="Gene3D" id="2.40.30.170">
    <property type="match status" value="1"/>
</dbReference>
<feature type="compositionally biased region" description="Basic and acidic residues" evidence="4">
    <location>
        <begin position="505"/>
        <end position="540"/>
    </location>
</feature>
<dbReference type="Pfam" id="PF13202">
    <property type="entry name" value="EF-hand_5"/>
    <property type="match status" value="2"/>
</dbReference>
<dbReference type="Gene3D" id="2.40.420.20">
    <property type="match status" value="1"/>
</dbReference>
<dbReference type="PANTHER" id="PTHR32347">
    <property type="entry name" value="EFFLUX SYSTEM COMPONENT YKNX-RELATED"/>
    <property type="match status" value="1"/>
</dbReference>
<feature type="region of interest" description="Disordered" evidence="4">
    <location>
        <begin position="457"/>
        <end position="550"/>
    </location>
</feature>
<protein>
    <submittedName>
        <fullName evidence="6">Macrolide export protein MacA</fullName>
    </submittedName>
</protein>
<dbReference type="Pfam" id="PF25990">
    <property type="entry name" value="Beta-barrel_YknX"/>
    <property type="match status" value="1"/>
</dbReference>
<feature type="coiled-coil region" evidence="3">
    <location>
        <begin position="80"/>
        <end position="178"/>
    </location>
</feature>
<keyword evidence="7" id="KW-1185">Reference proteome</keyword>
<evidence type="ECO:0000256" key="3">
    <source>
        <dbReference type="SAM" id="Coils"/>
    </source>
</evidence>
<evidence type="ECO:0000256" key="4">
    <source>
        <dbReference type="SAM" id="MobiDB-lite"/>
    </source>
</evidence>
<dbReference type="PANTHER" id="PTHR32347:SF23">
    <property type="entry name" value="BLL5650 PROTEIN"/>
    <property type="match status" value="1"/>
</dbReference>
<dbReference type="InterPro" id="IPR002048">
    <property type="entry name" value="EF_hand_dom"/>
</dbReference>
<feature type="domain" description="EF-hand" evidence="5">
    <location>
        <begin position="518"/>
        <end position="550"/>
    </location>
</feature>
<dbReference type="AlphaFoldDB" id="A0A517QKL9"/>
<evidence type="ECO:0000256" key="2">
    <source>
        <dbReference type="ARBA" id="ARBA00023054"/>
    </source>
</evidence>
<dbReference type="InterPro" id="IPR058636">
    <property type="entry name" value="Beta-barrel_YknX"/>
</dbReference>
<organism evidence="6 7">
    <name type="scientific">Thalassoglobus polymorphus</name>
    <dbReference type="NCBI Taxonomy" id="2527994"/>
    <lineage>
        <taxon>Bacteria</taxon>
        <taxon>Pseudomonadati</taxon>
        <taxon>Planctomycetota</taxon>
        <taxon>Planctomycetia</taxon>
        <taxon>Planctomycetales</taxon>
        <taxon>Planctomycetaceae</taxon>
        <taxon>Thalassoglobus</taxon>
    </lineage>
</organism>
<evidence type="ECO:0000313" key="6">
    <source>
        <dbReference type="EMBL" id="QDT32188.1"/>
    </source>
</evidence>
<dbReference type="SUPFAM" id="SSF47473">
    <property type="entry name" value="EF-hand"/>
    <property type="match status" value="1"/>
</dbReference>
<dbReference type="KEGG" id="tpol:Mal48_14300"/>
<dbReference type="InterPro" id="IPR018247">
    <property type="entry name" value="EF_Hand_1_Ca_BS"/>
</dbReference>
<dbReference type="RefSeq" id="WP_197442115.1">
    <property type="nucleotide sequence ID" value="NZ_CP036267.1"/>
</dbReference>
<dbReference type="EMBL" id="CP036267">
    <property type="protein sequence ID" value="QDT32188.1"/>
    <property type="molecule type" value="Genomic_DNA"/>
</dbReference>
<keyword evidence="2 3" id="KW-0175">Coiled coil</keyword>